<sequence>MQCPCDVMYIYFNIVENQIVGGTMALFLCIVTAYGGDEKTKLVDQTYDRIGYVPVLIKDITANEINIWNDSGDFLLLNTDKNPCTNKGPYEFEISPDIYMLDLSKNYGHVGSCFESP</sequence>
<evidence type="ECO:0000313" key="2">
    <source>
        <dbReference type="WBParaSite" id="nRc.2.0.1.t04594-RA"/>
    </source>
</evidence>
<evidence type="ECO:0000313" key="1">
    <source>
        <dbReference type="Proteomes" id="UP000887565"/>
    </source>
</evidence>
<keyword evidence="1" id="KW-1185">Reference proteome</keyword>
<dbReference type="Proteomes" id="UP000887565">
    <property type="component" value="Unplaced"/>
</dbReference>
<dbReference type="AlphaFoldDB" id="A0A915HS71"/>
<protein>
    <submittedName>
        <fullName evidence="2">Uncharacterized protein</fullName>
    </submittedName>
</protein>
<proteinExistence type="predicted"/>
<organism evidence="1 2">
    <name type="scientific">Romanomermis culicivorax</name>
    <name type="common">Nematode worm</name>
    <dbReference type="NCBI Taxonomy" id="13658"/>
    <lineage>
        <taxon>Eukaryota</taxon>
        <taxon>Metazoa</taxon>
        <taxon>Ecdysozoa</taxon>
        <taxon>Nematoda</taxon>
        <taxon>Enoplea</taxon>
        <taxon>Dorylaimia</taxon>
        <taxon>Mermithida</taxon>
        <taxon>Mermithoidea</taxon>
        <taxon>Mermithidae</taxon>
        <taxon>Romanomermis</taxon>
    </lineage>
</organism>
<dbReference type="WBParaSite" id="nRc.2.0.1.t04594-RA">
    <property type="protein sequence ID" value="nRc.2.0.1.t04594-RA"/>
    <property type="gene ID" value="nRc.2.0.1.g04594"/>
</dbReference>
<accession>A0A915HS71</accession>
<name>A0A915HS71_ROMCU</name>
<reference evidence="2" key="1">
    <citation type="submission" date="2022-11" db="UniProtKB">
        <authorList>
            <consortium name="WormBaseParasite"/>
        </authorList>
    </citation>
    <scope>IDENTIFICATION</scope>
</reference>